<evidence type="ECO:0000313" key="10">
    <source>
        <dbReference type="Proteomes" id="UP001199469"/>
    </source>
</evidence>
<keyword evidence="5 6" id="KW-0238">DNA-binding</keyword>
<feature type="coiled-coil region" evidence="6">
    <location>
        <begin position="167"/>
        <end position="201"/>
    </location>
</feature>
<organism evidence="9 10">
    <name type="scientific">Actinomycetospora endophytica</name>
    <dbReference type="NCBI Taxonomy" id="2291215"/>
    <lineage>
        <taxon>Bacteria</taxon>
        <taxon>Bacillati</taxon>
        <taxon>Actinomycetota</taxon>
        <taxon>Actinomycetes</taxon>
        <taxon>Pseudonocardiales</taxon>
        <taxon>Pseudonocardiaceae</taxon>
        <taxon>Actinomycetospora</taxon>
    </lineage>
</organism>
<feature type="compositionally biased region" description="Basic and acidic residues" evidence="7">
    <location>
        <begin position="420"/>
        <end position="431"/>
    </location>
</feature>
<comment type="caution">
    <text evidence="9">The sequence shown here is derived from an EMBL/GenBank/DDBJ whole genome shotgun (WGS) entry which is preliminary data.</text>
</comment>
<feature type="region of interest" description="Disordered" evidence="7">
    <location>
        <begin position="722"/>
        <end position="748"/>
    </location>
</feature>
<evidence type="ECO:0000256" key="7">
    <source>
        <dbReference type="SAM" id="MobiDB-lite"/>
    </source>
</evidence>
<dbReference type="InterPro" id="IPR027417">
    <property type="entry name" value="P-loop_NTPase"/>
</dbReference>
<comment type="subcellular location">
    <subcellularLocation>
        <location evidence="6">Cytoplasm</location>
    </subcellularLocation>
</comment>
<dbReference type="Gene3D" id="3.40.50.300">
    <property type="entry name" value="P-loop containing nucleotide triphosphate hydrolases"/>
    <property type="match status" value="2"/>
</dbReference>
<dbReference type="RefSeq" id="WP_230738988.1">
    <property type="nucleotide sequence ID" value="NZ_JAJNDB010000007.1"/>
</dbReference>
<dbReference type="InterPro" id="IPR010935">
    <property type="entry name" value="SMC_hinge"/>
</dbReference>
<comment type="function">
    <text evidence="6">Required for chromosome condensation and partitioning.</text>
</comment>
<evidence type="ECO:0000256" key="6">
    <source>
        <dbReference type="HAMAP-Rule" id="MF_01894"/>
    </source>
</evidence>
<feature type="region of interest" description="Disordered" evidence="7">
    <location>
        <begin position="775"/>
        <end position="824"/>
    </location>
</feature>
<dbReference type="InterPro" id="IPR011890">
    <property type="entry name" value="SMC_prok"/>
</dbReference>
<feature type="region of interest" description="Disordered" evidence="7">
    <location>
        <begin position="1001"/>
        <end position="1025"/>
    </location>
</feature>
<keyword evidence="3 6" id="KW-0067">ATP-binding</keyword>
<dbReference type="SUPFAM" id="SSF75553">
    <property type="entry name" value="Smc hinge domain"/>
    <property type="match status" value="1"/>
</dbReference>
<evidence type="ECO:0000256" key="4">
    <source>
        <dbReference type="ARBA" id="ARBA00023054"/>
    </source>
</evidence>
<feature type="compositionally biased region" description="Basic and acidic residues" evidence="7">
    <location>
        <begin position="1016"/>
        <end position="1025"/>
    </location>
</feature>
<sequence length="1247" mass="133496">MHLKSLTLKGFKSFASSTTLKFEPGITAVVGPNGSGKSNVVDAISWVLGEQGAKALRGGKMEDVIFAGTSGRSPLGRAEVTLTIDNSDGVLPIEYTEVSITRRVFRSGAGEYEINGSSCRLLDVQELLSDSGIGRELHVLVGQGQLDTILQSRPEERRAFIEEAAGVLKHRKRKEKALRKLEAMEANLARLSDLTTELRRQLKPLGRQAEIARRAQTIQADLRDARLRLAADDLVTLRTTIARDTADEDEARRKRDETERSLAAESDAMAELETALEQDAPAHDRAVAAHHRLSSLAERLRGTVALAAERHRHLSAPEDGPTGPDPDELERQAEQAAETEAELAEEVAAARETLEDAAARREDAEESLTGAERRLAAAQRAAADRREGLARLSGQVETQRGRVASAVEELETLGTSITEATERAAAAREELSEAEEEAGTTAPEDGAPAESESTASTAEDDGGADSGHADPEAAFDAATERHEQVRAELDRAGSAHRDAERDRAHWTARVEALELTLTRRDGAGELLGGDREGVLGSVAALLRVPAGDEAAITAALGPAADAVVVTGPDAAADALAHLHASDAGRAGLVVAGATAPAPSGEAPAGTRWAADVVSAPGPLAGAVAELLAGVVVVDDLPAARAVVVAHPHLSAATREGDVLGGSWAVGGPSGNQSILEMQSAADEAGDRRAEAERAVAAADAALEEAKEAEAAARAEVGVARQVRDDHRRAAAERRKADEARRAQDDARRAEEARRLGRLAETVRGAEAEVARLTERRAAVETSRDERRAELDDLSERLAMATDQAETDGDDAGEEDTAARDAASAAVTAARAAEVEGRLALRTAEERARAVTGRAEALRHRARSEREQRERASERRRERERAAALLDEVLEHGRAGAEKIAVSVTRAAAERDRLATARQARAAELESARERLRGLQQTLERLTDAVHRDEVLRAEQRTRLSQMEESIGERFGIGLDDLVREYGPDVGIPPSEAEVAEVTAARERGEQVSMPPPLAYDRGEQQRRATRAEKELGTLGKVNPLALEEYAALEERYRFLSTQLEDVKASKRDLLSVVADVDRRILDVFAEAFADVAREFEIVFPVLFPGGDGRLVLTDPDDLLTTGVEVEARPPGKKVKRLSLLSGGEKSLTAVAMLVAIFRARPSPFYVLDEVEAALDDANLRRLISLLDDLRRSSQLVIITHQKPTMEIADALYGVSMRGDGITAVVSQRLRGSDAPGPLAGADPSPVS</sequence>
<dbReference type="InterPro" id="IPR024704">
    <property type="entry name" value="SMC"/>
</dbReference>
<feature type="coiled-coil region" evidence="6">
    <location>
        <begin position="917"/>
        <end position="944"/>
    </location>
</feature>
<protein>
    <recommendedName>
        <fullName evidence="6">Chromosome partition protein Smc</fullName>
    </recommendedName>
</protein>
<dbReference type="NCBIfam" id="TIGR02168">
    <property type="entry name" value="SMC_prok_B"/>
    <property type="match status" value="1"/>
</dbReference>
<reference evidence="9 10" key="1">
    <citation type="submission" date="2021-11" db="EMBL/GenBank/DDBJ databases">
        <title>Draft genome sequence of Actinomycetospora sp. SF1 isolated from the rhizosphere soil.</title>
        <authorList>
            <person name="Duangmal K."/>
            <person name="Chantavorakit T."/>
        </authorList>
    </citation>
    <scope>NUCLEOTIDE SEQUENCE [LARGE SCALE GENOMIC DNA]</scope>
    <source>
        <strain evidence="9 10">TBRC 5722</strain>
    </source>
</reference>
<dbReference type="Gene3D" id="1.20.1060.20">
    <property type="match status" value="1"/>
</dbReference>
<feature type="region of interest" description="Disordered" evidence="7">
    <location>
        <begin position="844"/>
        <end position="876"/>
    </location>
</feature>
<dbReference type="HAMAP" id="MF_01894">
    <property type="entry name" value="Smc_prok"/>
    <property type="match status" value="1"/>
</dbReference>
<dbReference type="EMBL" id="JAJNDB010000007">
    <property type="protein sequence ID" value="MCD2197106.1"/>
    <property type="molecule type" value="Genomic_DNA"/>
</dbReference>
<feature type="region of interest" description="Disordered" evidence="7">
    <location>
        <begin position="311"/>
        <end position="338"/>
    </location>
</feature>
<keyword evidence="1 6" id="KW-0963">Cytoplasm</keyword>
<keyword evidence="2 6" id="KW-0547">Nucleotide-binding</keyword>
<gene>
    <name evidence="6 9" type="primary">smc</name>
    <name evidence="9" type="ORF">LQ327_27415</name>
</gene>
<feature type="binding site" evidence="6">
    <location>
        <begin position="32"/>
        <end position="39"/>
    </location>
    <ligand>
        <name>ATP</name>
        <dbReference type="ChEBI" id="CHEBI:30616"/>
    </ligand>
</feature>
<dbReference type="Proteomes" id="UP001199469">
    <property type="component" value="Unassembled WGS sequence"/>
</dbReference>
<evidence type="ECO:0000256" key="1">
    <source>
        <dbReference type="ARBA" id="ARBA00022490"/>
    </source>
</evidence>
<dbReference type="Gene3D" id="3.30.70.1620">
    <property type="match status" value="1"/>
</dbReference>
<evidence type="ECO:0000259" key="8">
    <source>
        <dbReference type="SMART" id="SM00968"/>
    </source>
</evidence>
<keyword evidence="10" id="KW-1185">Reference proteome</keyword>
<proteinExistence type="inferred from homology"/>
<evidence type="ECO:0000256" key="5">
    <source>
        <dbReference type="ARBA" id="ARBA00023125"/>
    </source>
</evidence>
<feature type="compositionally biased region" description="Basic and acidic residues" evidence="7">
    <location>
        <begin position="855"/>
        <end position="876"/>
    </location>
</feature>
<dbReference type="CDD" id="cd03278">
    <property type="entry name" value="ABC_SMC_barmotin"/>
    <property type="match status" value="2"/>
</dbReference>
<comment type="domain">
    <text evidence="6">Contains large globular domains required for ATP hydrolysis at each terminus and a third globular domain forming a flexible hinge near the middle of the molecule. These domains are separated by coiled-coil structures.</text>
</comment>
<feature type="domain" description="SMC hinge" evidence="8">
    <location>
        <begin position="532"/>
        <end position="643"/>
    </location>
</feature>
<dbReference type="SUPFAM" id="SSF52540">
    <property type="entry name" value="P-loop containing nucleoside triphosphate hydrolases"/>
    <property type="match status" value="1"/>
</dbReference>
<dbReference type="Pfam" id="PF06470">
    <property type="entry name" value="SMC_hinge"/>
    <property type="match status" value="1"/>
</dbReference>
<accession>A0ABS8PFR8</accession>
<feature type="region of interest" description="Disordered" evidence="7">
    <location>
        <begin position="413"/>
        <end position="471"/>
    </location>
</feature>
<dbReference type="InterPro" id="IPR003395">
    <property type="entry name" value="RecF/RecN/SMC_N"/>
</dbReference>
<feature type="compositionally biased region" description="Low complexity" evidence="7">
    <location>
        <begin position="439"/>
        <end position="457"/>
    </location>
</feature>
<comment type="subunit">
    <text evidence="6">Homodimer.</text>
</comment>
<name>A0ABS8PFR8_9PSEU</name>
<dbReference type="InterPro" id="IPR036277">
    <property type="entry name" value="SMC_hinge_sf"/>
</dbReference>
<dbReference type="SMART" id="SM00968">
    <property type="entry name" value="SMC_hinge"/>
    <property type="match status" value="1"/>
</dbReference>
<feature type="region of interest" description="Disordered" evidence="7">
    <location>
        <begin position="357"/>
        <end position="376"/>
    </location>
</feature>
<comment type="similarity">
    <text evidence="6">Belongs to the SMC family.</text>
</comment>
<dbReference type="Gene3D" id="1.20.120.330">
    <property type="entry name" value="Nucleotidyltransferases domain 2"/>
    <property type="match status" value="1"/>
</dbReference>
<dbReference type="PANTHER" id="PTHR43977">
    <property type="entry name" value="STRUCTURAL MAINTENANCE OF CHROMOSOMES PROTEIN 3"/>
    <property type="match status" value="1"/>
</dbReference>
<evidence type="ECO:0000256" key="2">
    <source>
        <dbReference type="ARBA" id="ARBA00022741"/>
    </source>
</evidence>
<evidence type="ECO:0000256" key="3">
    <source>
        <dbReference type="ARBA" id="ARBA00022840"/>
    </source>
</evidence>
<evidence type="ECO:0000313" key="9">
    <source>
        <dbReference type="EMBL" id="MCD2197106.1"/>
    </source>
</evidence>
<keyword evidence="4 6" id="KW-0175">Coiled coil</keyword>
<feature type="compositionally biased region" description="Basic and acidic residues" evidence="7">
    <location>
        <begin position="775"/>
        <end position="795"/>
    </location>
</feature>
<dbReference type="PIRSF" id="PIRSF005719">
    <property type="entry name" value="SMC"/>
    <property type="match status" value="1"/>
</dbReference>
<feature type="compositionally biased region" description="Acidic residues" evidence="7">
    <location>
        <begin position="804"/>
        <end position="815"/>
    </location>
</feature>
<dbReference type="Pfam" id="PF02463">
    <property type="entry name" value="SMC_N"/>
    <property type="match status" value="1"/>
</dbReference>